<dbReference type="GO" id="GO:0032259">
    <property type="term" value="P:methylation"/>
    <property type="evidence" value="ECO:0007669"/>
    <property type="project" value="UniProtKB-KW"/>
</dbReference>
<comment type="similarity">
    <text evidence="2">Belongs to the methyltransferase superfamily. L-isoaspartyl/D-aspartyl protein methyltransferase family.</text>
</comment>
<evidence type="ECO:0000256" key="6">
    <source>
        <dbReference type="ARBA" id="ARBA00022603"/>
    </source>
</evidence>
<evidence type="ECO:0000256" key="7">
    <source>
        <dbReference type="ARBA" id="ARBA00022679"/>
    </source>
</evidence>
<dbReference type="SUPFAM" id="SSF53335">
    <property type="entry name" value="S-adenosyl-L-methionine-dependent methyltransferases"/>
    <property type="match status" value="1"/>
</dbReference>
<keyword evidence="5" id="KW-0963">Cytoplasm</keyword>
<evidence type="ECO:0000256" key="9">
    <source>
        <dbReference type="ARBA" id="ARBA00030757"/>
    </source>
</evidence>
<comment type="subcellular location">
    <subcellularLocation>
        <location evidence="1">Cytoplasm</location>
    </subcellularLocation>
</comment>
<accession>A0ABV5YJN8</accession>
<dbReference type="Proteomes" id="UP001589627">
    <property type="component" value="Unassembled WGS sequence"/>
</dbReference>
<keyword evidence="8" id="KW-0949">S-adenosyl-L-methionine</keyword>
<keyword evidence="7" id="KW-0808">Transferase</keyword>
<evidence type="ECO:0000256" key="8">
    <source>
        <dbReference type="ARBA" id="ARBA00022691"/>
    </source>
</evidence>
<name>A0ABV5YJN8_9ACTN</name>
<evidence type="ECO:0000256" key="2">
    <source>
        <dbReference type="ARBA" id="ARBA00005369"/>
    </source>
</evidence>
<keyword evidence="13" id="KW-1185">Reference proteome</keyword>
<dbReference type="RefSeq" id="WP_378206454.1">
    <property type="nucleotide sequence ID" value="NZ_JBHLZP010000189.1"/>
</dbReference>
<dbReference type="InterPro" id="IPR000682">
    <property type="entry name" value="PCMT"/>
</dbReference>
<gene>
    <name evidence="12" type="ORF">ACFFNX_24105</name>
</gene>
<dbReference type="GO" id="GO:0008168">
    <property type="term" value="F:methyltransferase activity"/>
    <property type="evidence" value="ECO:0007669"/>
    <property type="project" value="UniProtKB-KW"/>
</dbReference>
<proteinExistence type="inferred from homology"/>
<evidence type="ECO:0000256" key="10">
    <source>
        <dbReference type="ARBA" id="ARBA00031323"/>
    </source>
</evidence>
<keyword evidence="6 12" id="KW-0489">Methyltransferase</keyword>
<dbReference type="PANTHER" id="PTHR11579">
    <property type="entry name" value="PROTEIN-L-ISOASPARTATE O-METHYLTRANSFERASE"/>
    <property type="match status" value="1"/>
</dbReference>
<evidence type="ECO:0000256" key="4">
    <source>
        <dbReference type="ARBA" id="ARBA00013346"/>
    </source>
</evidence>
<dbReference type="PANTHER" id="PTHR11579:SF0">
    <property type="entry name" value="PROTEIN-L-ISOASPARTATE(D-ASPARTATE) O-METHYLTRANSFERASE"/>
    <property type="match status" value="1"/>
</dbReference>
<evidence type="ECO:0000256" key="1">
    <source>
        <dbReference type="ARBA" id="ARBA00004496"/>
    </source>
</evidence>
<evidence type="ECO:0000313" key="12">
    <source>
        <dbReference type="EMBL" id="MFB9835272.1"/>
    </source>
</evidence>
<dbReference type="Gene3D" id="3.40.50.150">
    <property type="entry name" value="Vaccinia Virus protein VP39"/>
    <property type="match status" value="1"/>
</dbReference>
<evidence type="ECO:0000256" key="11">
    <source>
        <dbReference type="ARBA" id="ARBA00031350"/>
    </source>
</evidence>
<protein>
    <recommendedName>
        <fullName evidence="4">Protein-L-isoaspartate O-methyltransferase</fullName>
        <ecNumber evidence="3">2.1.1.77</ecNumber>
    </recommendedName>
    <alternativeName>
        <fullName evidence="11">L-isoaspartyl protein carboxyl methyltransferase</fullName>
    </alternativeName>
    <alternativeName>
        <fullName evidence="9">Protein L-isoaspartyl methyltransferase</fullName>
    </alternativeName>
    <alternativeName>
        <fullName evidence="10">Protein-beta-aspartate methyltransferase</fullName>
    </alternativeName>
</protein>
<dbReference type="EMBL" id="JBHLZP010000189">
    <property type="protein sequence ID" value="MFB9835272.1"/>
    <property type="molecule type" value="Genomic_DNA"/>
</dbReference>
<dbReference type="CDD" id="cd02440">
    <property type="entry name" value="AdoMet_MTases"/>
    <property type="match status" value="1"/>
</dbReference>
<dbReference type="InterPro" id="IPR029063">
    <property type="entry name" value="SAM-dependent_MTases_sf"/>
</dbReference>
<evidence type="ECO:0000256" key="3">
    <source>
        <dbReference type="ARBA" id="ARBA00011890"/>
    </source>
</evidence>
<reference evidence="12 13" key="1">
    <citation type="submission" date="2024-09" db="EMBL/GenBank/DDBJ databases">
        <authorList>
            <person name="Sun Q."/>
            <person name="Mori K."/>
        </authorList>
    </citation>
    <scope>NUCLEOTIDE SEQUENCE [LARGE SCALE GENOMIC DNA]</scope>
    <source>
        <strain evidence="12 13">TBRC 0563</strain>
    </source>
</reference>
<evidence type="ECO:0000256" key="5">
    <source>
        <dbReference type="ARBA" id="ARBA00022490"/>
    </source>
</evidence>
<dbReference type="Pfam" id="PF01135">
    <property type="entry name" value="PCMT"/>
    <property type="match status" value="1"/>
</dbReference>
<comment type="caution">
    <text evidence="12">The sequence shown here is derived from an EMBL/GenBank/DDBJ whole genome shotgun (WGS) entry which is preliminary data.</text>
</comment>
<sequence>MTPQDGGEHAGRRVEALIESLGRDGALTDETWRDVLRAVPRHLFLPSRALAVPDVPGGGTAYPIDREARADEWWSAVYSDTSIITQIDDGAGDPATGAGERYTSSSSAPGVVCQFLELLDPLGGHRVLEVGTGTGWTAGLLSHRLGAENVTTMEVDPALAEVAGKNLAAVGLTPRVVVGDGALGFPDNAPYDRVHVAFAVSAVPYPWVEHCRPGGRIVFPYTPGFGYGHKVRLEVADDGTAIGRFVGSAGYMMMRAQRHPFGPQASFLHHEDDAAKTTSRLDPRVLAYGGSGADLAIATLVPGVRRFLGKDEASGEATLWLLETRPDARTDGSWAVAEYVPGRDEFVVEQYGERRLWDECVAAYWRWHGWGRPGRDRFGLTVSSEGQAVWLDSPQNALTPDAG</sequence>
<evidence type="ECO:0000313" key="13">
    <source>
        <dbReference type="Proteomes" id="UP001589627"/>
    </source>
</evidence>
<dbReference type="EC" id="2.1.1.77" evidence="3"/>
<organism evidence="12 13">
    <name type="scientific">Actinoallomurus acaciae</name>
    <dbReference type="NCBI Taxonomy" id="502577"/>
    <lineage>
        <taxon>Bacteria</taxon>
        <taxon>Bacillati</taxon>
        <taxon>Actinomycetota</taxon>
        <taxon>Actinomycetes</taxon>
        <taxon>Streptosporangiales</taxon>
        <taxon>Thermomonosporaceae</taxon>
        <taxon>Actinoallomurus</taxon>
    </lineage>
</organism>